<accession>A0ABQ4M5P1</accession>
<keyword evidence="4" id="KW-1185">Reference proteome</keyword>
<proteinExistence type="predicted"/>
<evidence type="ECO:0000256" key="2">
    <source>
        <dbReference type="SAM" id="SignalP"/>
    </source>
</evidence>
<name>A0ABQ4M5P1_9BACL</name>
<keyword evidence="2" id="KW-0732">Signal</keyword>
<protein>
    <recommendedName>
        <fullName evidence="5">Lipoprotein</fullName>
    </recommendedName>
</protein>
<evidence type="ECO:0008006" key="5">
    <source>
        <dbReference type="Google" id="ProtNLM"/>
    </source>
</evidence>
<dbReference type="EMBL" id="BOSL01000001">
    <property type="protein sequence ID" value="GIP51290.1"/>
    <property type="molecule type" value="Genomic_DNA"/>
</dbReference>
<evidence type="ECO:0000256" key="1">
    <source>
        <dbReference type="SAM" id="MobiDB-lite"/>
    </source>
</evidence>
<feature type="chain" id="PRO_5045678167" description="Lipoprotein" evidence="2">
    <location>
        <begin position="21"/>
        <end position="234"/>
    </location>
</feature>
<feature type="region of interest" description="Disordered" evidence="1">
    <location>
        <begin position="16"/>
        <end position="68"/>
    </location>
</feature>
<gene>
    <name evidence="3" type="ORF">J42TS3_03250</name>
</gene>
<comment type="caution">
    <text evidence="3">The sequence shown here is derived from an EMBL/GenBank/DDBJ whole genome shotgun (WGS) entry which is preliminary data.</text>
</comment>
<organism evidence="3 4">
    <name type="scientific">Paenibacillus vini</name>
    <dbReference type="NCBI Taxonomy" id="1476024"/>
    <lineage>
        <taxon>Bacteria</taxon>
        <taxon>Bacillati</taxon>
        <taxon>Bacillota</taxon>
        <taxon>Bacilli</taxon>
        <taxon>Bacillales</taxon>
        <taxon>Paenibacillaceae</taxon>
        <taxon>Paenibacillus</taxon>
    </lineage>
</organism>
<feature type="signal peptide" evidence="2">
    <location>
        <begin position="1"/>
        <end position="20"/>
    </location>
</feature>
<feature type="compositionally biased region" description="Low complexity" evidence="1">
    <location>
        <begin position="27"/>
        <end position="42"/>
    </location>
</feature>
<reference evidence="3 4" key="1">
    <citation type="submission" date="2021-03" db="EMBL/GenBank/DDBJ databases">
        <title>Antimicrobial resistance genes in bacteria isolated from Japanese honey, and their potential for conferring macrolide and lincosamide resistance in the American foulbrood pathogen Paenibacillus larvae.</title>
        <authorList>
            <person name="Okamoto M."/>
            <person name="Kumagai M."/>
            <person name="Kanamori H."/>
            <person name="Takamatsu D."/>
        </authorList>
    </citation>
    <scope>NUCLEOTIDE SEQUENCE [LARGE SCALE GENOMIC DNA]</scope>
    <source>
        <strain evidence="3 4">J42TS3</strain>
    </source>
</reference>
<sequence length="234" mass="26162">MVIGALMVVMLAACSGNSNKAPEPKGPVQDQPQNQMQNQPQNEAEGNTPDNSAPNQEPSEIPEEGTPPTALEAASTVIRALKSGNMNTVSNWADAEEGVRFSPYGNVDQEKDLVFSRDELKGLMKDTTKRIWREFPGTGDKIELTYAEYHERFVYDADFIKEAKISENEGNGPEKISNLYDVYPKDQYDFVEYYIGASDPDDAESKDWRTLRLVFKAIGQDHSLVGIIHDQWTP</sequence>
<evidence type="ECO:0000313" key="4">
    <source>
        <dbReference type="Proteomes" id="UP000679992"/>
    </source>
</evidence>
<feature type="compositionally biased region" description="Polar residues" evidence="1">
    <location>
        <begin position="44"/>
        <end position="58"/>
    </location>
</feature>
<dbReference type="Proteomes" id="UP000679992">
    <property type="component" value="Unassembled WGS sequence"/>
</dbReference>
<evidence type="ECO:0000313" key="3">
    <source>
        <dbReference type="EMBL" id="GIP51290.1"/>
    </source>
</evidence>